<dbReference type="Proteomes" id="UP000289691">
    <property type="component" value="Unassembled WGS sequence"/>
</dbReference>
<keyword evidence="3" id="KW-1185">Reference proteome</keyword>
<dbReference type="RefSeq" id="WP_129066956.1">
    <property type="nucleotide sequence ID" value="NZ_RDFA01000001.1"/>
</dbReference>
<feature type="transmembrane region" description="Helical" evidence="1">
    <location>
        <begin position="63"/>
        <end position="82"/>
    </location>
</feature>
<dbReference type="AlphaFoldDB" id="A0A498KYE4"/>
<keyword evidence="1" id="KW-1133">Transmembrane helix</keyword>
<dbReference type="EMBL" id="RDFA01000001">
    <property type="protein sequence ID" value="RXK51089.1"/>
    <property type="molecule type" value="Genomic_DNA"/>
</dbReference>
<evidence type="ECO:0000313" key="3">
    <source>
        <dbReference type="Proteomes" id="UP000289691"/>
    </source>
</evidence>
<gene>
    <name evidence="2" type="ORF">EAF64_00085</name>
</gene>
<evidence type="ECO:0000313" key="2">
    <source>
        <dbReference type="EMBL" id="RXK51089.1"/>
    </source>
</evidence>
<keyword evidence="1" id="KW-0812">Transmembrane</keyword>
<dbReference type="OrthoDB" id="240672at2157"/>
<evidence type="ECO:0000256" key="1">
    <source>
        <dbReference type="SAM" id="Phobius"/>
    </source>
</evidence>
<comment type="caution">
    <text evidence="2">The sequence shown here is derived from an EMBL/GenBank/DDBJ whole genome shotgun (WGS) entry which is preliminary data.</text>
</comment>
<sequence length="90" mass="9941">MCEVALLWALFGLVAATLVGIDTPASPYSRTLRLGALGFLAVELLIPLWVFLDLRGREEVGEIWSHVSAMPVVNVFGLLGYVEARNRQRD</sequence>
<accession>A0A498KYE4</accession>
<proteinExistence type="predicted"/>
<feature type="transmembrane region" description="Helical" evidence="1">
    <location>
        <begin position="30"/>
        <end position="51"/>
    </location>
</feature>
<reference evidence="2 3" key="1">
    <citation type="submission" date="2019-01" db="EMBL/GenBank/DDBJ databases">
        <title>Halorientalis sp. F13-25 a new haloarchaeum isolated from hypersaline water.</title>
        <authorList>
            <person name="Ana D.-V."/>
            <person name="Cristina S.-P."/>
            <person name="Antonio V."/>
        </authorList>
    </citation>
    <scope>NUCLEOTIDE SEQUENCE [LARGE SCALE GENOMIC DNA]</scope>
    <source>
        <strain evidence="2 3">F13-25</strain>
    </source>
</reference>
<organism evidence="2 3">
    <name type="scientific">Halorientalis pallida</name>
    <dbReference type="NCBI Taxonomy" id="2479928"/>
    <lineage>
        <taxon>Archaea</taxon>
        <taxon>Methanobacteriati</taxon>
        <taxon>Methanobacteriota</taxon>
        <taxon>Stenosarchaea group</taxon>
        <taxon>Halobacteria</taxon>
        <taxon>Halobacteriales</taxon>
        <taxon>Haloarculaceae</taxon>
        <taxon>Halorientalis</taxon>
    </lineage>
</organism>
<keyword evidence="1" id="KW-0472">Membrane</keyword>
<name>A0A498KYE4_9EURY</name>
<protein>
    <submittedName>
        <fullName evidence="2">Uncharacterized protein</fullName>
    </submittedName>
</protein>